<dbReference type="AlphaFoldDB" id="Q2R0T1"/>
<dbReference type="EMBL" id="DP000010">
    <property type="protein sequence ID" value="ABA94847.1"/>
    <property type="molecule type" value="Genomic_DNA"/>
</dbReference>
<reference evidence="2" key="3">
    <citation type="submission" date="2006-01" db="EMBL/GenBank/DDBJ databases">
        <authorList>
            <person name="Buell R."/>
        </authorList>
    </citation>
    <scope>NUCLEOTIDE SEQUENCE</scope>
</reference>
<proteinExistence type="predicted"/>
<reference evidence="2" key="2">
    <citation type="submission" date="2005-04" db="EMBL/GenBank/DDBJ databases">
        <authorList>
            <person name="Buell C.R."/>
            <person name="Wing R.A."/>
            <person name="McCombie W.A."/>
            <person name="Ouyang S."/>
        </authorList>
    </citation>
    <scope>NUCLEOTIDE SEQUENCE</scope>
</reference>
<accession>Q2R0T1</accession>
<reference evidence="2" key="1">
    <citation type="journal article" date="2005" name="BMC Biol.">
        <title>The sequence of rice chromosomes 11 and 12, rich in disease resistance genes and recent gene duplications.</title>
        <authorList>
            <consortium name="The rice chromosomes 11 and 12 sequencing consortia"/>
        </authorList>
    </citation>
    <scope>NUCLEOTIDE SEQUENCE [LARGE SCALE GENOMIC DNA]</scope>
</reference>
<organism evidence="2">
    <name type="scientific">Oryza sativa subsp. japonica</name>
    <name type="common">Rice</name>
    <dbReference type="NCBI Taxonomy" id="39947"/>
    <lineage>
        <taxon>Eukaryota</taxon>
        <taxon>Viridiplantae</taxon>
        <taxon>Streptophyta</taxon>
        <taxon>Embryophyta</taxon>
        <taxon>Tracheophyta</taxon>
        <taxon>Spermatophyta</taxon>
        <taxon>Magnoliopsida</taxon>
        <taxon>Liliopsida</taxon>
        <taxon>Poales</taxon>
        <taxon>Poaceae</taxon>
        <taxon>BOP clade</taxon>
        <taxon>Oryzoideae</taxon>
        <taxon>Oryzeae</taxon>
        <taxon>Oryzinae</taxon>
        <taxon>Oryza</taxon>
        <taxon>Oryza sativa</taxon>
    </lineage>
</organism>
<protein>
    <submittedName>
        <fullName evidence="2">Uncharacterized protein</fullName>
    </submittedName>
</protein>
<sequence>MGTYGRGGTSKTIGNEEPQFIRKTRDKKQMPQHEKKRYFGEDTIYKMYNNPLQERSRKKLVYIFWDRYYLIGNEQHPDKVDYPIFIILKKVLEDETPPNSTWTVTASACENRFPRGVSWPSCDNVLSQAAP</sequence>
<gene>
    <name evidence="2" type="ordered locus">LOC_Os11g41520</name>
</gene>
<evidence type="ECO:0000256" key="1">
    <source>
        <dbReference type="SAM" id="MobiDB-lite"/>
    </source>
</evidence>
<evidence type="ECO:0000313" key="2">
    <source>
        <dbReference type="EMBL" id="ABA94847.1"/>
    </source>
</evidence>
<feature type="region of interest" description="Disordered" evidence="1">
    <location>
        <begin position="1"/>
        <end position="34"/>
    </location>
</feature>
<name>Q2R0T1_ORYSJ</name>